<evidence type="ECO:0000259" key="1">
    <source>
        <dbReference type="SMART" id="SM00717"/>
    </source>
</evidence>
<reference evidence="2" key="1">
    <citation type="journal article" date="2004" name="Nature">
        <title>Genome duplication in the teleost fish Tetraodon nigroviridis reveals the early vertebrate proto-karyotype.</title>
        <authorList>
            <person name="Jaillon O."/>
            <person name="Aury J.-M."/>
            <person name="Brunet F."/>
            <person name="Petit J.-L."/>
            <person name="Stange-Thomann N."/>
            <person name="Mauceli E."/>
            <person name="Bouneau L."/>
            <person name="Fischer C."/>
            <person name="Ozouf-Costaz C."/>
            <person name="Bernot A."/>
            <person name="Nicaud S."/>
            <person name="Jaffe D."/>
            <person name="Fisher S."/>
            <person name="Lutfalla G."/>
            <person name="Dossat C."/>
            <person name="Segurens B."/>
            <person name="Dasilva C."/>
            <person name="Salanoubat M."/>
            <person name="Levy M."/>
            <person name="Boudet N."/>
            <person name="Castellano S."/>
            <person name="Anthouard V."/>
            <person name="Jubin C."/>
            <person name="Castelli V."/>
            <person name="Katinka M."/>
            <person name="Vacherie B."/>
            <person name="Biemont C."/>
            <person name="Skalli Z."/>
            <person name="Cattolico L."/>
            <person name="Poulain J."/>
            <person name="De Berardinis V."/>
            <person name="Cruaud C."/>
            <person name="Duprat S."/>
            <person name="Brottier P."/>
            <person name="Coutanceau J.-P."/>
            <person name="Gouzy J."/>
            <person name="Parra G."/>
            <person name="Lardier G."/>
            <person name="Chapple C."/>
            <person name="McKernan K.J."/>
            <person name="McEwan P."/>
            <person name="Bosak S."/>
            <person name="Kellis M."/>
            <person name="Volff J.-N."/>
            <person name="Guigo R."/>
            <person name="Zody M.C."/>
            <person name="Mesirov J."/>
            <person name="Lindblad-Toh K."/>
            <person name="Birren B."/>
            <person name="Nusbaum C."/>
            <person name="Kahn D."/>
            <person name="Robinson-Rechavi M."/>
            <person name="Laudet V."/>
            <person name="Schachter V."/>
            <person name="Quetier F."/>
            <person name="Saurin W."/>
            <person name="Scarpelli C."/>
            <person name="Wincker P."/>
            <person name="Lander E.S."/>
            <person name="Weissenbach J."/>
            <person name="Roest Crollius H."/>
        </authorList>
    </citation>
    <scope>NUCLEOTIDE SEQUENCE [LARGE SCALE GENOMIC DNA]</scope>
</reference>
<dbReference type="SMART" id="SM00717">
    <property type="entry name" value="SANT"/>
    <property type="match status" value="1"/>
</dbReference>
<reference evidence="2" key="2">
    <citation type="submission" date="2004-02" db="EMBL/GenBank/DDBJ databases">
        <authorList>
            <consortium name="Genoscope"/>
            <consortium name="Whitehead Institute Centre for Genome Research"/>
        </authorList>
    </citation>
    <scope>NUCLEOTIDE SEQUENCE</scope>
</reference>
<dbReference type="Gene3D" id="1.25.10.10">
    <property type="entry name" value="Leucine-rich Repeat Variant"/>
    <property type="match status" value="1"/>
</dbReference>
<sequence>MMYFGNVEDNVDILRELGGVTFVHNLSKSSVVHADVKEAALFTLGTVAEANEEHQSQLLQCGGLPFIITLLTEDSNEEERNKRQDFSREEVAYLLKGVKTYGFSWNSILWSYPFKPGRSNVSLAKKYRQLMVMRAALLAKADRNSVD</sequence>
<dbReference type="GO" id="GO:0070197">
    <property type="term" value="P:meiotic attachment of telomere to nuclear envelope"/>
    <property type="evidence" value="ECO:0007669"/>
    <property type="project" value="InterPro"/>
</dbReference>
<comment type="caution">
    <text evidence="2">The sequence shown here is derived from an EMBL/GenBank/DDBJ whole genome shotgun (WGS) entry which is preliminary data.</text>
</comment>
<dbReference type="InterPro" id="IPR016024">
    <property type="entry name" value="ARM-type_fold"/>
</dbReference>
<dbReference type="InterPro" id="IPR009057">
    <property type="entry name" value="Homeodomain-like_sf"/>
</dbReference>
<dbReference type="PANTHER" id="PTHR14014:SF0">
    <property type="entry name" value="TELOMERE REPEATS-BINDING BOUQUET FORMATION PROTEIN 1"/>
    <property type="match status" value="1"/>
</dbReference>
<name>Q4RJQ3_TETNG</name>
<proteinExistence type="predicted"/>
<dbReference type="InterPro" id="IPR011989">
    <property type="entry name" value="ARM-like"/>
</dbReference>
<protein>
    <submittedName>
        <fullName evidence="2">(spotted green pufferfish) hypothetical protein</fullName>
    </submittedName>
</protein>
<dbReference type="SUPFAM" id="SSF46689">
    <property type="entry name" value="Homeodomain-like"/>
    <property type="match status" value="1"/>
</dbReference>
<dbReference type="PANTHER" id="PTHR14014">
    <property type="entry name" value="TELOMERE REPEATS-BINDING BOUQUET FORMATION PROTEIN 1"/>
    <property type="match status" value="1"/>
</dbReference>
<dbReference type="GO" id="GO:0007129">
    <property type="term" value="P:homologous chromosome pairing at meiosis"/>
    <property type="evidence" value="ECO:0007669"/>
    <property type="project" value="TreeGrafter"/>
</dbReference>
<dbReference type="Gene3D" id="1.10.10.60">
    <property type="entry name" value="Homeodomain-like"/>
    <property type="match status" value="1"/>
</dbReference>
<gene>
    <name evidence="2" type="ORF">GSTENG00033331001</name>
</gene>
<dbReference type="OrthoDB" id="608866at2759"/>
<evidence type="ECO:0000313" key="2">
    <source>
        <dbReference type="EMBL" id="CAG11379.1"/>
    </source>
</evidence>
<organism evidence="2">
    <name type="scientific">Tetraodon nigroviridis</name>
    <name type="common">Spotted green pufferfish</name>
    <name type="synonym">Chelonodon nigroviridis</name>
    <dbReference type="NCBI Taxonomy" id="99883"/>
    <lineage>
        <taxon>Eukaryota</taxon>
        <taxon>Metazoa</taxon>
        <taxon>Chordata</taxon>
        <taxon>Craniata</taxon>
        <taxon>Vertebrata</taxon>
        <taxon>Euteleostomi</taxon>
        <taxon>Actinopterygii</taxon>
        <taxon>Neopterygii</taxon>
        <taxon>Teleostei</taxon>
        <taxon>Neoteleostei</taxon>
        <taxon>Acanthomorphata</taxon>
        <taxon>Eupercaria</taxon>
        <taxon>Tetraodontiformes</taxon>
        <taxon>Tetradontoidea</taxon>
        <taxon>Tetraodontidae</taxon>
        <taxon>Tetraodon</taxon>
    </lineage>
</organism>
<dbReference type="EMBL" id="CAAE01015035">
    <property type="protein sequence ID" value="CAG11379.1"/>
    <property type="molecule type" value="Genomic_DNA"/>
</dbReference>
<accession>Q4RJQ3</accession>
<dbReference type="AlphaFoldDB" id="Q4RJQ3"/>
<dbReference type="KEGG" id="tng:GSTEN00033331G001"/>
<dbReference type="InterPro" id="IPR042359">
    <property type="entry name" value="TERB1"/>
</dbReference>
<dbReference type="CDD" id="cd11658">
    <property type="entry name" value="SANT_DMAP1_like"/>
    <property type="match status" value="1"/>
</dbReference>
<dbReference type="InterPro" id="IPR001005">
    <property type="entry name" value="SANT/Myb"/>
</dbReference>
<dbReference type="SUPFAM" id="SSF48371">
    <property type="entry name" value="ARM repeat"/>
    <property type="match status" value="1"/>
</dbReference>
<feature type="domain" description="Myb-like" evidence="1">
    <location>
        <begin position="82"/>
        <end position="133"/>
    </location>
</feature>